<dbReference type="InterPro" id="IPR038765">
    <property type="entry name" value="Papain-like_cys_pep_sf"/>
</dbReference>
<dbReference type="EMBL" id="CAJFDH010000001">
    <property type="protein sequence ID" value="CAD5205991.1"/>
    <property type="molecule type" value="Genomic_DNA"/>
</dbReference>
<dbReference type="AlphaFoldDB" id="A0A811JS67"/>
<dbReference type="GO" id="GO:0008234">
    <property type="term" value="F:cysteine-type peptidase activity"/>
    <property type="evidence" value="ECO:0007669"/>
    <property type="project" value="UniProtKB-KW"/>
</dbReference>
<evidence type="ECO:0000256" key="2">
    <source>
        <dbReference type="ARBA" id="ARBA00022670"/>
    </source>
</evidence>
<sequence length="337" mass="38005">MFRNAVLALLVLSVSARLHGLEKHVTINDLEVFNKFQSFAETHQKTYTSVEEAHERFQIYKSNHLQLQVYQQVEQGTAQYGETQFMDLTPEEFRTQVLSNINAAEVAPVKRLTVDELANLEVTLPTAKDFRSEGLVTPVKNQGSCGSCWSFSVTGNVEGQWKKKTGELVSLSEQELVDCDRKDHGCNGGYMTWTYNEIIRLGGLVKEEDYKYTAVEGKCKIDQYDFVAYINDSIHLPANEQKIQQYLFNHGPVSIAVNANPLQFYGGGIHHPPKMFCNPKALNHALLLVGYGEEEGKPFWIVKNSWGTGWGEEGYFRLYRGENVCGVAELATSAIIY</sequence>
<keyword evidence="3" id="KW-0378">Hydrolase</keyword>
<feature type="domain" description="Cathepsin propeptide inhibitor" evidence="9">
    <location>
        <begin position="36"/>
        <end position="93"/>
    </location>
</feature>
<comment type="caution">
    <text evidence="10">The sequence shown here is derived from an EMBL/GenBank/DDBJ whole genome shotgun (WGS) entry which is preliminary data.</text>
</comment>
<feature type="chain" id="PRO_5044131591" evidence="7">
    <location>
        <begin position="17"/>
        <end position="337"/>
    </location>
</feature>
<comment type="similarity">
    <text evidence="1">Belongs to the peptidase C1 family.</text>
</comment>
<dbReference type="InterPro" id="IPR025660">
    <property type="entry name" value="Pept_his_AS"/>
</dbReference>
<dbReference type="InterPro" id="IPR039417">
    <property type="entry name" value="Peptidase_C1A_papain-like"/>
</dbReference>
<gene>
    <name evidence="10" type="ORF">BOKJ2_LOCUS675</name>
</gene>
<dbReference type="InterPro" id="IPR013128">
    <property type="entry name" value="Peptidase_C1A"/>
</dbReference>
<accession>A0A811JS67</accession>
<keyword evidence="11" id="KW-1185">Reference proteome</keyword>
<evidence type="ECO:0000256" key="7">
    <source>
        <dbReference type="SAM" id="SignalP"/>
    </source>
</evidence>
<evidence type="ECO:0000313" key="11">
    <source>
        <dbReference type="Proteomes" id="UP000614601"/>
    </source>
</evidence>
<reference evidence="10" key="1">
    <citation type="submission" date="2020-09" db="EMBL/GenBank/DDBJ databases">
        <authorList>
            <person name="Kikuchi T."/>
        </authorList>
    </citation>
    <scope>NUCLEOTIDE SEQUENCE</scope>
    <source>
        <strain evidence="10">SH1</strain>
    </source>
</reference>
<evidence type="ECO:0000259" key="8">
    <source>
        <dbReference type="SMART" id="SM00645"/>
    </source>
</evidence>
<evidence type="ECO:0000256" key="4">
    <source>
        <dbReference type="ARBA" id="ARBA00022807"/>
    </source>
</evidence>
<dbReference type="SMART" id="SM00645">
    <property type="entry name" value="Pept_C1"/>
    <property type="match status" value="1"/>
</dbReference>
<dbReference type="SMART" id="SM00848">
    <property type="entry name" value="Inhibitor_I29"/>
    <property type="match status" value="1"/>
</dbReference>
<dbReference type="PANTHER" id="PTHR12411">
    <property type="entry name" value="CYSTEINE PROTEASE FAMILY C1-RELATED"/>
    <property type="match status" value="1"/>
</dbReference>
<evidence type="ECO:0000256" key="5">
    <source>
        <dbReference type="ARBA" id="ARBA00023145"/>
    </source>
</evidence>
<feature type="domain" description="Peptidase C1A papain C-terminal" evidence="8">
    <location>
        <begin position="124"/>
        <end position="335"/>
    </location>
</feature>
<feature type="signal peptide" evidence="7">
    <location>
        <begin position="1"/>
        <end position="16"/>
    </location>
</feature>
<dbReference type="Gene3D" id="3.90.70.10">
    <property type="entry name" value="Cysteine proteinases"/>
    <property type="match status" value="1"/>
</dbReference>
<keyword evidence="6" id="KW-1015">Disulfide bond</keyword>
<evidence type="ECO:0000256" key="1">
    <source>
        <dbReference type="ARBA" id="ARBA00008455"/>
    </source>
</evidence>
<keyword evidence="2" id="KW-0645">Protease</keyword>
<dbReference type="InterPro" id="IPR000668">
    <property type="entry name" value="Peptidase_C1A_C"/>
</dbReference>
<evidence type="ECO:0000256" key="6">
    <source>
        <dbReference type="ARBA" id="ARBA00023157"/>
    </source>
</evidence>
<dbReference type="Proteomes" id="UP000783686">
    <property type="component" value="Unassembled WGS sequence"/>
</dbReference>
<dbReference type="SUPFAM" id="SSF54001">
    <property type="entry name" value="Cysteine proteinases"/>
    <property type="match status" value="1"/>
</dbReference>
<dbReference type="CDD" id="cd02248">
    <property type="entry name" value="Peptidase_C1A"/>
    <property type="match status" value="1"/>
</dbReference>
<dbReference type="EMBL" id="CAJFCW020000001">
    <property type="protein sequence ID" value="CAG9080075.1"/>
    <property type="molecule type" value="Genomic_DNA"/>
</dbReference>
<dbReference type="Pfam" id="PF08246">
    <property type="entry name" value="Inhibitor_I29"/>
    <property type="match status" value="1"/>
</dbReference>
<organism evidence="10 11">
    <name type="scientific">Bursaphelenchus okinawaensis</name>
    <dbReference type="NCBI Taxonomy" id="465554"/>
    <lineage>
        <taxon>Eukaryota</taxon>
        <taxon>Metazoa</taxon>
        <taxon>Ecdysozoa</taxon>
        <taxon>Nematoda</taxon>
        <taxon>Chromadorea</taxon>
        <taxon>Rhabditida</taxon>
        <taxon>Tylenchina</taxon>
        <taxon>Tylenchomorpha</taxon>
        <taxon>Aphelenchoidea</taxon>
        <taxon>Aphelenchoididae</taxon>
        <taxon>Bursaphelenchus</taxon>
    </lineage>
</organism>
<evidence type="ECO:0000256" key="3">
    <source>
        <dbReference type="ARBA" id="ARBA00022801"/>
    </source>
</evidence>
<dbReference type="InterPro" id="IPR013201">
    <property type="entry name" value="Prot_inhib_I29"/>
</dbReference>
<keyword evidence="4" id="KW-0788">Thiol protease</keyword>
<keyword evidence="7" id="KW-0732">Signal</keyword>
<evidence type="ECO:0000313" key="10">
    <source>
        <dbReference type="EMBL" id="CAD5205991.1"/>
    </source>
</evidence>
<name>A0A811JS67_9BILA</name>
<dbReference type="InterPro" id="IPR000169">
    <property type="entry name" value="Pept_cys_AS"/>
</dbReference>
<dbReference type="InterPro" id="IPR025661">
    <property type="entry name" value="Pept_asp_AS"/>
</dbReference>
<keyword evidence="5" id="KW-0865">Zymogen</keyword>
<dbReference type="FunFam" id="3.90.70.10:FF:000103">
    <property type="entry name" value="Hypothetical LOC496748"/>
    <property type="match status" value="1"/>
</dbReference>
<protein>
    <submittedName>
        <fullName evidence="10">Uncharacterized protein</fullName>
    </submittedName>
</protein>
<dbReference type="PROSITE" id="PS00640">
    <property type="entry name" value="THIOL_PROTEASE_ASN"/>
    <property type="match status" value="1"/>
</dbReference>
<dbReference type="OrthoDB" id="387093at2759"/>
<dbReference type="Pfam" id="PF00112">
    <property type="entry name" value="Peptidase_C1"/>
    <property type="match status" value="1"/>
</dbReference>
<dbReference type="PROSITE" id="PS00139">
    <property type="entry name" value="THIOL_PROTEASE_CYS"/>
    <property type="match status" value="1"/>
</dbReference>
<evidence type="ECO:0000259" key="9">
    <source>
        <dbReference type="SMART" id="SM00848"/>
    </source>
</evidence>
<dbReference type="PROSITE" id="PS00639">
    <property type="entry name" value="THIOL_PROTEASE_HIS"/>
    <property type="match status" value="1"/>
</dbReference>
<proteinExistence type="inferred from homology"/>
<dbReference type="PRINTS" id="PR00705">
    <property type="entry name" value="PAPAIN"/>
</dbReference>
<dbReference type="Proteomes" id="UP000614601">
    <property type="component" value="Unassembled WGS sequence"/>
</dbReference>
<dbReference type="GO" id="GO:0006508">
    <property type="term" value="P:proteolysis"/>
    <property type="evidence" value="ECO:0007669"/>
    <property type="project" value="UniProtKB-KW"/>
</dbReference>